<dbReference type="InterPro" id="IPR029045">
    <property type="entry name" value="ClpP/crotonase-like_dom_sf"/>
</dbReference>
<dbReference type="Pfam" id="PF02911">
    <property type="entry name" value="Formyl_trans_C"/>
    <property type="match status" value="1"/>
</dbReference>
<protein>
    <submittedName>
        <fullName evidence="2">Formyl transferase</fullName>
    </submittedName>
</protein>
<accession>A0A917YR95</accession>
<dbReference type="CDD" id="cd08650">
    <property type="entry name" value="FMT_core_HypX_N"/>
    <property type="match status" value="1"/>
</dbReference>
<dbReference type="Gene3D" id="3.40.50.12230">
    <property type="match status" value="1"/>
</dbReference>
<dbReference type="InterPro" id="IPR001753">
    <property type="entry name" value="Enoyl-CoA_hydra/iso"/>
</dbReference>
<dbReference type="PIRSF" id="PIRSF006787">
    <property type="entry name" value="Hydrgn_mat_HoxX"/>
    <property type="match status" value="1"/>
</dbReference>
<evidence type="ECO:0000313" key="2">
    <source>
        <dbReference type="EMBL" id="GGO63339.1"/>
    </source>
</evidence>
<dbReference type="Proteomes" id="UP000646523">
    <property type="component" value="Unassembled WGS sequence"/>
</dbReference>
<proteinExistence type="predicted"/>
<dbReference type="InterPro" id="IPR009188">
    <property type="entry name" value="NiFe-hyd_mat_HypX/HoxX"/>
</dbReference>
<dbReference type="SUPFAM" id="SSF53328">
    <property type="entry name" value="Formyltransferase"/>
    <property type="match status" value="1"/>
</dbReference>
<dbReference type="Gene3D" id="3.90.226.10">
    <property type="entry name" value="2-enoyl-CoA Hydratase, Chain A, domain 1"/>
    <property type="match status" value="1"/>
</dbReference>
<dbReference type="InterPro" id="IPR047180">
    <property type="entry name" value="HoxX-like"/>
</dbReference>
<dbReference type="GO" id="GO:0016740">
    <property type="term" value="F:transferase activity"/>
    <property type="evidence" value="ECO:0007669"/>
    <property type="project" value="UniProtKB-KW"/>
</dbReference>
<dbReference type="CDD" id="cd06558">
    <property type="entry name" value="crotonase-like"/>
    <property type="match status" value="1"/>
</dbReference>
<dbReference type="Pfam" id="PF00378">
    <property type="entry name" value="ECH_1"/>
    <property type="match status" value="1"/>
</dbReference>
<sequence length="570" mass="61445">MRILLLCSSFNGLTQRAWLELRRAGHDVSVELALSERVMLEAVELAKPDLVICPFLKERVPGRLWRHHRTVVIHPGPPGDRGPSSLDWAIAGAEPEWGVTALQAVEEMDAGPIWGWRTFPLPAEPPRKSALYNGAVADAAVELVVEVAAKAADPGFAPVPLDYRRPEVRGRARPAMRRADREFSWAEPTDAVVRRVRAADGAPGGRAELCGLPVRVFDVYRGPVPPLPSGPPGSVVGRGEGAVLVRTGDGSVWVGQLRLDAPGGVKLPAVAVLGERVAGVPERPGWGEVTYDRGGDVGVVSFDFHNGAMSAEQCLRLASALRYAVAQDTRVLVLRGGEVFSNGIHLNVIQAALHPEVEAWRNINAINQVCREVIACTGQLVVASVAGNAGAGGVMMALGADRVVVRKPVVLNPHYRTMGLYGSEFWTYVLPRRVGASVARRLTDEALPVGAVEAVELGLADRVVAGSRLEFERRVVEYAERLAAGGGFGRLLTAKREAREVDERRKPLDAYRVQELAEMSRDMFDDRSGFRAAREAFVGKRAAESTPARLAVHRELSGASGADNPIASHM</sequence>
<dbReference type="PANTHER" id="PTHR43388:SF1">
    <property type="entry name" value="HYDROGENASE MATURATION FACTOR HOXX"/>
    <property type="match status" value="1"/>
</dbReference>
<dbReference type="PANTHER" id="PTHR43388">
    <property type="entry name" value="HYDROGENASE MATURATION FACTOR HOXX"/>
    <property type="match status" value="1"/>
</dbReference>
<gene>
    <name evidence="2" type="ORF">GCM10012289_10170</name>
</gene>
<dbReference type="SUPFAM" id="SSF50486">
    <property type="entry name" value="FMT C-terminal domain-like"/>
    <property type="match status" value="1"/>
</dbReference>
<reference evidence="2" key="2">
    <citation type="submission" date="2020-09" db="EMBL/GenBank/DDBJ databases">
        <authorList>
            <person name="Sun Q."/>
            <person name="Zhou Y."/>
        </authorList>
    </citation>
    <scope>NUCLEOTIDE SEQUENCE</scope>
    <source>
        <strain evidence="2">CGMCC 4.7368</strain>
    </source>
</reference>
<organism evidence="2 3">
    <name type="scientific">Nonomuraea cavernae</name>
    <dbReference type="NCBI Taxonomy" id="2045107"/>
    <lineage>
        <taxon>Bacteria</taxon>
        <taxon>Bacillati</taxon>
        <taxon>Actinomycetota</taxon>
        <taxon>Actinomycetes</taxon>
        <taxon>Streptosporangiales</taxon>
        <taxon>Streptosporangiaceae</taxon>
        <taxon>Nonomuraea</taxon>
    </lineage>
</organism>
<keyword evidence="3" id="KW-1185">Reference proteome</keyword>
<reference evidence="2" key="1">
    <citation type="journal article" date="2014" name="Int. J. Syst. Evol. Microbiol.">
        <title>Complete genome sequence of Corynebacterium casei LMG S-19264T (=DSM 44701T), isolated from a smear-ripened cheese.</title>
        <authorList>
            <consortium name="US DOE Joint Genome Institute (JGI-PGF)"/>
            <person name="Walter F."/>
            <person name="Albersmeier A."/>
            <person name="Kalinowski J."/>
            <person name="Ruckert C."/>
        </authorList>
    </citation>
    <scope>NUCLEOTIDE SEQUENCE</scope>
    <source>
        <strain evidence="2">CGMCC 4.7368</strain>
    </source>
</reference>
<comment type="caution">
    <text evidence="2">The sequence shown here is derived from an EMBL/GenBank/DDBJ whole genome shotgun (WGS) entry which is preliminary data.</text>
</comment>
<dbReference type="EMBL" id="BMNH01000002">
    <property type="protein sequence ID" value="GGO63339.1"/>
    <property type="molecule type" value="Genomic_DNA"/>
</dbReference>
<dbReference type="InterPro" id="IPR005793">
    <property type="entry name" value="Formyl_trans_C"/>
</dbReference>
<evidence type="ECO:0000313" key="3">
    <source>
        <dbReference type="Proteomes" id="UP000646523"/>
    </source>
</evidence>
<name>A0A917YR95_9ACTN</name>
<dbReference type="RefSeq" id="WP_189122783.1">
    <property type="nucleotide sequence ID" value="NZ_BMNH01000002.1"/>
</dbReference>
<dbReference type="InterPro" id="IPR036477">
    <property type="entry name" value="Formyl_transf_N_sf"/>
</dbReference>
<feature type="domain" description="Formyl transferase C-terminal" evidence="1">
    <location>
        <begin position="177"/>
        <end position="260"/>
    </location>
</feature>
<dbReference type="InterPro" id="IPR011034">
    <property type="entry name" value="Formyl_transferase-like_C_sf"/>
</dbReference>
<keyword evidence="2" id="KW-0808">Transferase</keyword>
<evidence type="ECO:0000259" key="1">
    <source>
        <dbReference type="Pfam" id="PF02911"/>
    </source>
</evidence>
<dbReference type="AlphaFoldDB" id="A0A917YR95"/>
<dbReference type="SUPFAM" id="SSF52096">
    <property type="entry name" value="ClpP/crotonase"/>
    <property type="match status" value="1"/>
</dbReference>